<dbReference type="EMBL" id="UAVR01000002">
    <property type="protein sequence ID" value="SQA86734.1"/>
    <property type="molecule type" value="Genomic_DNA"/>
</dbReference>
<evidence type="ECO:0000313" key="4">
    <source>
        <dbReference type="Proteomes" id="UP000251937"/>
    </source>
</evidence>
<evidence type="ECO:0000313" key="3">
    <source>
        <dbReference type="Proteomes" id="UP000190669"/>
    </source>
</evidence>
<organism evidence="2 4">
    <name type="scientific">Chryseobacterium balustinum</name>
    <dbReference type="NCBI Taxonomy" id="246"/>
    <lineage>
        <taxon>Bacteria</taxon>
        <taxon>Pseudomonadati</taxon>
        <taxon>Bacteroidota</taxon>
        <taxon>Flavobacteriia</taxon>
        <taxon>Flavobacteriales</taxon>
        <taxon>Weeksellaceae</taxon>
        <taxon>Chryseobacterium group</taxon>
        <taxon>Chryseobacterium</taxon>
    </lineage>
</organism>
<proteinExistence type="predicted"/>
<evidence type="ECO:0000313" key="2">
    <source>
        <dbReference type="EMBL" id="SQA86734.1"/>
    </source>
</evidence>
<gene>
    <name evidence="2" type="ORF">NCTC11212_00154</name>
    <name evidence="1" type="ORF">SAMN05421800_12025</name>
</gene>
<dbReference type="Proteomes" id="UP000251937">
    <property type="component" value="Unassembled WGS sequence"/>
</dbReference>
<dbReference type="KEGG" id="cbp:EB354_00230"/>
<reference evidence="2 4" key="2">
    <citation type="submission" date="2018-06" db="EMBL/GenBank/DDBJ databases">
        <authorList>
            <consortium name="Pathogen Informatics"/>
            <person name="Doyle S."/>
        </authorList>
    </citation>
    <scope>NUCLEOTIDE SEQUENCE [LARGE SCALE GENOMIC DNA]</scope>
    <source>
        <strain evidence="2 4">NCTC11212</strain>
    </source>
</reference>
<name>A0AAX2IG13_9FLAO</name>
<comment type="caution">
    <text evidence="2">The sequence shown here is derived from an EMBL/GenBank/DDBJ whole genome shotgun (WGS) entry which is preliminary data.</text>
</comment>
<sequence length="222" mass="26058">MFLLFSFIIISCQKKEIRTKVIKNTGDIEEMFRLKNYKQEVKLMINDSINRITATNGHFILTGDFNTKTNTRTGIWSLKNKVDSKEIQIDYIVLGKNNVFENQIIFKEHGKIDSSNSKFYLVENKTLQGLSYKFFSPEMKNEISKEAKVIYTIYRNRKEIKIDSVVYKNVKEGKYFADVKYDFKKGDHISGYFSEIVTARDPRIKDSLLLGNNSIYFIEKFE</sequence>
<protein>
    <submittedName>
        <fullName evidence="2">Uncharacterized protein</fullName>
    </submittedName>
</protein>
<keyword evidence="3" id="KW-1185">Reference proteome</keyword>
<dbReference type="AlphaFoldDB" id="A0AAX2IG13"/>
<accession>A0AAX2IG13</accession>
<dbReference type="EMBL" id="FUZE01000020">
    <property type="protein sequence ID" value="SKC01009.1"/>
    <property type="molecule type" value="Genomic_DNA"/>
</dbReference>
<evidence type="ECO:0000313" key="1">
    <source>
        <dbReference type="EMBL" id="SKC01009.1"/>
    </source>
</evidence>
<reference evidence="1 3" key="1">
    <citation type="submission" date="2017-02" db="EMBL/GenBank/DDBJ databases">
        <authorList>
            <person name="Varghese N."/>
            <person name="Submissions S."/>
        </authorList>
    </citation>
    <scope>NUCLEOTIDE SEQUENCE [LARGE SCALE GENOMIC DNA]</scope>
    <source>
        <strain evidence="1 3">DSM 16775</strain>
    </source>
</reference>
<dbReference type="Proteomes" id="UP000190669">
    <property type="component" value="Unassembled WGS sequence"/>
</dbReference>